<keyword evidence="4" id="KW-0804">Transcription</keyword>
<dbReference type="Proteomes" id="UP000000270">
    <property type="component" value="Chromosome"/>
</dbReference>
<dbReference type="Pfam" id="PF00126">
    <property type="entry name" value="HTH_1"/>
    <property type="match status" value="1"/>
</dbReference>
<protein>
    <submittedName>
        <fullName evidence="6">Transcriptional regulator</fullName>
    </submittedName>
</protein>
<sequence>MNLRQLEIFRAVMRCQTTMGAATALSMSQPAVSNALKQMESQIGFLLFDRINNRLFPTEAARMIYEDSEPLFAMHAALETRVRDLRDDKVARLRILSTPPLGHGVIAQTLVRFAAANPKVRVGFDVRHLDEVIEGVETGAADLGFGLALGDTPSLKVQALHAGAMVCVCREDHPLAREEVVTPDLLRGRSFVGLEGETRMGQSVRTAFETSGVPYEASVMVRYCGTACVLAAAGLGAAVVDAFSPASSGQAGLVVRPFAPRVPCVASAFWSGLRRPPVAAGRFLDALRVTLSVTVPHLVGQGG</sequence>
<dbReference type="InterPro" id="IPR036388">
    <property type="entry name" value="WH-like_DNA-bd_sf"/>
</dbReference>
<dbReference type="PANTHER" id="PTHR30427">
    <property type="entry name" value="TRANSCRIPTIONAL ACTIVATOR PROTEIN LYSR"/>
    <property type="match status" value="1"/>
</dbReference>
<dbReference type="KEGG" id="azc:AZC_2731"/>
<dbReference type="STRING" id="438753.AZC_2731"/>
<dbReference type="PROSITE" id="PS50931">
    <property type="entry name" value="HTH_LYSR"/>
    <property type="match status" value="1"/>
</dbReference>
<dbReference type="HOGENOM" id="CLU_039613_6_3_5"/>
<reference evidence="6 7" key="6">
    <citation type="journal article" date="2011" name="Appl. Environ. Microbiol.">
        <title>Involvement of the azorhizobial chromosome partition gene (parA) in the onset of bacteroid differentiation during Sesbania rostrata stem nodule development.</title>
        <authorList>
            <person name="Liu CT."/>
            <person name="Lee KB."/>
            <person name="Wang YS."/>
            <person name="Peng MH."/>
            <person name="Lee KT."/>
            <person name="Suzuki S."/>
            <person name="Suzuki T."/>
            <person name="Oyaizu H."/>
        </authorList>
    </citation>
    <scope>NUCLEOTIDE SEQUENCE [LARGE SCALE GENOMIC DNA]</scope>
    <source>
        <strain evidence="7">ATCC 43989 / DSM 5975 / JCM 20966 / LMG 6465 / NBRC 14845 / NCIMB 13405 / ORS 571</strain>
    </source>
</reference>
<dbReference type="GO" id="GO:0010628">
    <property type="term" value="P:positive regulation of gene expression"/>
    <property type="evidence" value="ECO:0007669"/>
    <property type="project" value="TreeGrafter"/>
</dbReference>
<feature type="domain" description="HTH lysR-type" evidence="5">
    <location>
        <begin position="1"/>
        <end position="58"/>
    </location>
</feature>
<organism evidence="6 7">
    <name type="scientific">Azorhizobium caulinodans (strain ATCC 43989 / DSM 5975 / JCM 20966 / LMG 6465 / NBRC 14845 / NCIMB 13405 / ORS 571)</name>
    <dbReference type="NCBI Taxonomy" id="438753"/>
    <lineage>
        <taxon>Bacteria</taxon>
        <taxon>Pseudomonadati</taxon>
        <taxon>Pseudomonadota</taxon>
        <taxon>Alphaproteobacteria</taxon>
        <taxon>Hyphomicrobiales</taxon>
        <taxon>Xanthobacteraceae</taxon>
        <taxon>Azorhizobium</taxon>
    </lineage>
</organism>
<keyword evidence="2" id="KW-0805">Transcription regulation</keyword>
<dbReference type="Gene3D" id="3.40.190.290">
    <property type="match status" value="1"/>
</dbReference>
<dbReference type="eggNOG" id="COG0583">
    <property type="taxonomic scope" value="Bacteria"/>
</dbReference>
<dbReference type="GO" id="GO:0003700">
    <property type="term" value="F:DNA-binding transcription factor activity"/>
    <property type="evidence" value="ECO:0007669"/>
    <property type="project" value="InterPro"/>
</dbReference>
<dbReference type="GO" id="GO:0043565">
    <property type="term" value="F:sequence-specific DNA binding"/>
    <property type="evidence" value="ECO:0007669"/>
    <property type="project" value="TreeGrafter"/>
</dbReference>
<dbReference type="InterPro" id="IPR036390">
    <property type="entry name" value="WH_DNA-bd_sf"/>
</dbReference>
<accession>A8I913</accession>
<dbReference type="SUPFAM" id="SSF46785">
    <property type="entry name" value="Winged helix' DNA-binding domain"/>
    <property type="match status" value="1"/>
</dbReference>
<dbReference type="SUPFAM" id="SSF53850">
    <property type="entry name" value="Periplasmic binding protein-like II"/>
    <property type="match status" value="1"/>
</dbReference>
<dbReference type="PANTHER" id="PTHR30427:SF1">
    <property type="entry name" value="TRANSCRIPTIONAL ACTIVATOR PROTEIN LYSR"/>
    <property type="match status" value="1"/>
</dbReference>
<dbReference type="RefSeq" id="WP_012171255.1">
    <property type="nucleotide sequence ID" value="NC_009937.1"/>
</dbReference>
<dbReference type="Pfam" id="PF03466">
    <property type="entry name" value="LysR_substrate"/>
    <property type="match status" value="1"/>
</dbReference>
<dbReference type="InterPro" id="IPR005119">
    <property type="entry name" value="LysR_subst-bd"/>
</dbReference>
<gene>
    <name evidence="6" type="primary">lysR</name>
    <name evidence="6" type="ordered locus">AZC_2731</name>
</gene>
<reference evidence="6 7" key="5">
    <citation type="journal article" date="2010" name="Appl. Environ. Microbiol.">
        <title>phrR-like gene praR of Azorhizobium caulinodans ORS571 is essential for symbiosis with Sesbania rostrata and is involved in expression of reb genes.</title>
        <authorList>
            <person name="Akiba N."/>
            <person name="Aono T."/>
            <person name="Toyazaki H."/>
            <person name="Sato S."/>
            <person name="Oyaizu H."/>
        </authorList>
    </citation>
    <scope>NUCLEOTIDE SEQUENCE [LARGE SCALE GENOMIC DNA]</scope>
    <source>
        <strain evidence="7">ATCC 43989 / DSM 5975 / JCM 20966 / LMG 6465 / NBRC 14845 / NCIMB 13405 / ORS 571</strain>
    </source>
</reference>
<dbReference type="PRINTS" id="PR00039">
    <property type="entry name" value="HTHLYSR"/>
</dbReference>
<dbReference type="AlphaFoldDB" id="A8I913"/>
<evidence type="ECO:0000259" key="5">
    <source>
        <dbReference type="PROSITE" id="PS50931"/>
    </source>
</evidence>
<reference evidence="6 7" key="3">
    <citation type="journal article" date="2008" name="BMC Genomics">
        <title>The genome of the versatile nitrogen fixer Azorhizobium caulinodans ORS571.</title>
        <authorList>
            <person name="Lee KB."/>
            <person name="Backer P.D."/>
            <person name="Aono T."/>
            <person name="Liu CT."/>
            <person name="Suzuki S."/>
            <person name="Suzuki T."/>
            <person name="Kaneko T."/>
            <person name="Yamada M."/>
            <person name="Tabata S."/>
            <person name="Kupfer D.M."/>
            <person name="Najar F.Z."/>
            <person name="Wiley G.B."/>
            <person name="Roe B."/>
            <person name="Binnewies T.T."/>
            <person name="Ussery D.W."/>
            <person name="D'Haeze W."/>
            <person name="Herder J.D."/>
            <person name="Gevers D."/>
            <person name="Vereecke D."/>
            <person name="Holsters M."/>
            <person name="Oyaizu H."/>
        </authorList>
    </citation>
    <scope>NUCLEOTIDE SEQUENCE [LARGE SCALE GENOMIC DNA]</scope>
    <source>
        <strain evidence="7">ATCC 43989 / DSM 5975 / JCM 20966 / LMG 6465 / NBRC 14845 / NCIMB 13405 / ORS 571</strain>
    </source>
</reference>
<name>A8I913_AZOC5</name>
<reference evidence="6 7" key="1">
    <citation type="journal article" date="2007" name="Appl. Environ. Microbiol.">
        <title>Rhizobial factors required for stem nodule maturation and maintenance in Sesbania rostrata-Azorhizobium caulinodans ORS571 symbiosis.</title>
        <authorList>
            <person name="Suzuki S."/>
            <person name="Aono T."/>
            <person name="Lee KB."/>
            <person name="Suzuki T."/>
            <person name="Liu CT."/>
            <person name="Miwa H."/>
            <person name="Wakao S."/>
            <person name="Iki T."/>
            <person name="Oyaizu H."/>
        </authorList>
    </citation>
    <scope>NUCLEOTIDE SEQUENCE [LARGE SCALE GENOMIC DNA]</scope>
    <source>
        <strain evidence="7">ATCC 43989 / DSM 5975 / JCM 20966 / LMG 6465 / NBRC 14845 / NCIMB 13405 / ORS 571</strain>
    </source>
</reference>
<evidence type="ECO:0000256" key="2">
    <source>
        <dbReference type="ARBA" id="ARBA00023015"/>
    </source>
</evidence>
<keyword evidence="3" id="KW-0238">DNA-binding</keyword>
<comment type="similarity">
    <text evidence="1">Belongs to the LysR transcriptional regulatory family.</text>
</comment>
<dbReference type="EMBL" id="AP009384">
    <property type="protein sequence ID" value="BAF88729.1"/>
    <property type="molecule type" value="Genomic_DNA"/>
</dbReference>
<evidence type="ECO:0000256" key="3">
    <source>
        <dbReference type="ARBA" id="ARBA00023125"/>
    </source>
</evidence>
<evidence type="ECO:0000313" key="7">
    <source>
        <dbReference type="Proteomes" id="UP000000270"/>
    </source>
</evidence>
<reference evidence="7" key="2">
    <citation type="submission" date="2007-04" db="EMBL/GenBank/DDBJ databases">
        <title>Complete genome sequence of the nitrogen-fixing bacterium Azorhizobium caulinodans ORS571.</title>
        <authorList>
            <person name="Lee K.B."/>
            <person name="Backer P.D."/>
            <person name="Aono T."/>
            <person name="Liu C.T."/>
            <person name="Suzuki S."/>
            <person name="Suzuki T."/>
            <person name="Kaneko T."/>
            <person name="Yamada M."/>
            <person name="Tabata S."/>
            <person name="Kupfer D.M."/>
            <person name="Najar F.Z."/>
            <person name="Wiley G.B."/>
            <person name="Roe B."/>
            <person name="Binnewies T."/>
            <person name="Ussery D."/>
            <person name="Vereecke D."/>
            <person name="Gevers D."/>
            <person name="Holsters M."/>
            <person name="Oyaizu H."/>
        </authorList>
    </citation>
    <scope>NUCLEOTIDE SEQUENCE [LARGE SCALE GENOMIC DNA]</scope>
    <source>
        <strain evidence="7">ATCC 43989 / DSM 5975 / JCM 20966 / LMG 6465 / NBRC 14845 / NCIMB 13405 / ORS 571</strain>
    </source>
</reference>
<evidence type="ECO:0000256" key="4">
    <source>
        <dbReference type="ARBA" id="ARBA00023163"/>
    </source>
</evidence>
<evidence type="ECO:0000313" key="6">
    <source>
        <dbReference type="EMBL" id="BAF88729.1"/>
    </source>
</evidence>
<proteinExistence type="inferred from homology"/>
<keyword evidence="7" id="KW-1185">Reference proteome</keyword>
<reference evidence="6 7" key="4">
    <citation type="journal article" date="2009" name="Appl. Environ. Microbiol.">
        <title>Comparative genome-wide transcriptional profiling of Azorhizobium caulinodans ORS571 grown under free-living and symbiotic conditions.</title>
        <authorList>
            <person name="Tsukada S."/>
            <person name="Aono T."/>
            <person name="Akiba N."/>
            <person name="Lee KB."/>
            <person name="Liu CT."/>
            <person name="Toyazaki H."/>
            <person name="Oyaizu H."/>
        </authorList>
    </citation>
    <scope>NUCLEOTIDE SEQUENCE [LARGE SCALE GENOMIC DNA]</scope>
    <source>
        <strain evidence="7">ATCC 43989 / DSM 5975 / JCM 20966 / LMG 6465 / NBRC 14845 / NCIMB 13405 / ORS 571</strain>
    </source>
</reference>
<evidence type="ECO:0000256" key="1">
    <source>
        <dbReference type="ARBA" id="ARBA00009437"/>
    </source>
</evidence>
<dbReference type="Gene3D" id="1.10.10.10">
    <property type="entry name" value="Winged helix-like DNA-binding domain superfamily/Winged helix DNA-binding domain"/>
    <property type="match status" value="1"/>
</dbReference>
<dbReference type="InterPro" id="IPR000847">
    <property type="entry name" value="LysR_HTH_N"/>
</dbReference>